<reference evidence="4" key="1">
    <citation type="submission" date="2015-09" db="EMBL/GenBank/DDBJ databases">
        <title>Complete genome of Arthrobacter alpinus strain R3.8.</title>
        <authorList>
            <person name="See-Too W.S."/>
            <person name="Chan K.G."/>
        </authorList>
    </citation>
    <scope>NUCLEOTIDE SEQUENCE [LARGE SCALE GENOMIC DNA]</scope>
    <source>
        <strain evidence="4">R3.8</strain>
    </source>
</reference>
<dbReference type="EMBL" id="CP012677">
    <property type="protein sequence ID" value="ALE92911.1"/>
    <property type="molecule type" value="Genomic_DNA"/>
</dbReference>
<dbReference type="Pfam" id="PF16976">
    <property type="entry name" value="RcpC"/>
    <property type="match status" value="1"/>
</dbReference>
<accession>A0A0M4QXK3</accession>
<dbReference type="RefSeq" id="WP_062007495.1">
    <property type="nucleotide sequence ID" value="NZ_CP012677.1"/>
</dbReference>
<feature type="signal peptide" evidence="1">
    <location>
        <begin position="1"/>
        <end position="20"/>
    </location>
</feature>
<name>A0A0M4QXK3_9MICC</name>
<feature type="domain" description="SAF" evidence="2">
    <location>
        <begin position="25"/>
        <end position="90"/>
    </location>
</feature>
<organism evidence="3 4">
    <name type="scientific">Arthrobacter alpinus</name>
    <dbReference type="NCBI Taxonomy" id="656366"/>
    <lineage>
        <taxon>Bacteria</taxon>
        <taxon>Bacillati</taxon>
        <taxon>Actinomycetota</taxon>
        <taxon>Actinomycetes</taxon>
        <taxon>Micrococcales</taxon>
        <taxon>Micrococcaceae</taxon>
        <taxon>Arthrobacter</taxon>
    </lineage>
</organism>
<sequence length="199" mass="20072">MAAILLCAAFAIAVQQLTPASPLTSKVLVATHDLPAGHTLAVADLVAAGVSPEMVPDGSLANVEAPQAWAGRQVSGPVRRGEVMTDAALVGEELLIGAPPGSQAVPLRLTDPATVQLLRQGQLVNVVLSTSTGLDEPASNEVLARSVPVLWTPALATSGNGLKPGPEADGLVVVAATPDQAVHLAGASARGKIFLVIVK</sequence>
<dbReference type="OrthoDB" id="3266392at2"/>
<dbReference type="PATRIC" id="fig|656366.3.peg.2684"/>
<dbReference type="InterPro" id="IPR031571">
    <property type="entry name" value="RcpC_dom"/>
</dbReference>
<keyword evidence="1" id="KW-0732">Signal</keyword>
<dbReference type="AlphaFoldDB" id="A0A0M4QXK3"/>
<dbReference type="InterPro" id="IPR013974">
    <property type="entry name" value="SAF"/>
</dbReference>
<gene>
    <name evidence="3" type="ORF">AOC05_12395</name>
</gene>
<dbReference type="KEGG" id="aaq:AOC05_12395"/>
<proteinExistence type="predicted"/>
<evidence type="ECO:0000313" key="4">
    <source>
        <dbReference type="Proteomes" id="UP000062833"/>
    </source>
</evidence>
<protein>
    <recommendedName>
        <fullName evidence="2">SAF domain-containing protein</fullName>
    </recommendedName>
</protein>
<evidence type="ECO:0000259" key="2">
    <source>
        <dbReference type="SMART" id="SM00858"/>
    </source>
</evidence>
<evidence type="ECO:0000256" key="1">
    <source>
        <dbReference type="SAM" id="SignalP"/>
    </source>
</evidence>
<evidence type="ECO:0000313" key="3">
    <source>
        <dbReference type="EMBL" id="ALE92911.1"/>
    </source>
</evidence>
<keyword evidence="4" id="KW-1185">Reference proteome</keyword>
<feature type="chain" id="PRO_5038807076" description="SAF domain-containing protein" evidence="1">
    <location>
        <begin position="21"/>
        <end position="199"/>
    </location>
</feature>
<dbReference type="Proteomes" id="UP000062833">
    <property type="component" value="Chromosome"/>
</dbReference>
<dbReference type="CDD" id="cd11614">
    <property type="entry name" value="SAF_CpaB_FlgA_like"/>
    <property type="match status" value="1"/>
</dbReference>
<dbReference type="SMART" id="SM00858">
    <property type="entry name" value="SAF"/>
    <property type="match status" value="1"/>
</dbReference>